<dbReference type="AlphaFoldDB" id="A0A067M457"/>
<reference evidence="3" key="1">
    <citation type="journal article" date="2014" name="Proc. Natl. Acad. Sci. U.S.A.">
        <title>Extensive sampling of basidiomycete genomes demonstrates inadequacy of the white-rot/brown-rot paradigm for wood decay fungi.</title>
        <authorList>
            <person name="Riley R."/>
            <person name="Salamov A.A."/>
            <person name="Brown D.W."/>
            <person name="Nagy L.G."/>
            <person name="Floudas D."/>
            <person name="Held B.W."/>
            <person name="Levasseur A."/>
            <person name="Lombard V."/>
            <person name="Morin E."/>
            <person name="Otillar R."/>
            <person name="Lindquist E.A."/>
            <person name="Sun H."/>
            <person name="LaButti K.M."/>
            <person name="Schmutz J."/>
            <person name="Jabbour D."/>
            <person name="Luo H."/>
            <person name="Baker S.E."/>
            <person name="Pisabarro A.G."/>
            <person name="Walton J.D."/>
            <person name="Blanchette R.A."/>
            <person name="Henrissat B."/>
            <person name="Martin F."/>
            <person name="Cullen D."/>
            <person name="Hibbett D.S."/>
            <person name="Grigoriev I.V."/>
        </authorList>
    </citation>
    <scope>NUCLEOTIDE SEQUENCE [LARGE SCALE GENOMIC DNA]</scope>
    <source>
        <strain evidence="3">FD-172 SS1</strain>
    </source>
</reference>
<dbReference type="InterPro" id="IPR000210">
    <property type="entry name" value="BTB/POZ_dom"/>
</dbReference>
<sequence>MSDSRAAESGTSHHMDASIALTADMLGRRYYSPLFQNDHVDLALGHKPLHFHVPRHLLINYSPAFRSMLEPPEPEGSAARKISGSGGNLIDLPDVDPDYFAGVLSVYYGPVLMPHPKNLSFEYAAGVLRLASIYGFALAVQWATDALREDWSTSSSTWREALINPSQDKIRQAIALINLSRDINFRPFLESAFYLLCADARWGDDPSIYGPLRKADAFLLRRGIQTLY</sequence>
<gene>
    <name evidence="2" type="ORF">BOTBODRAFT_69060</name>
</gene>
<proteinExistence type="predicted"/>
<dbReference type="PROSITE" id="PS50097">
    <property type="entry name" value="BTB"/>
    <property type="match status" value="1"/>
</dbReference>
<dbReference type="SUPFAM" id="SSF54695">
    <property type="entry name" value="POZ domain"/>
    <property type="match status" value="1"/>
</dbReference>
<dbReference type="Pfam" id="PF00651">
    <property type="entry name" value="BTB"/>
    <property type="match status" value="1"/>
</dbReference>
<evidence type="ECO:0000313" key="2">
    <source>
        <dbReference type="EMBL" id="KDQ09500.1"/>
    </source>
</evidence>
<dbReference type="Gene3D" id="3.30.710.10">
    <property type="entry name" value="Potassium Channel Kv1.1, Chain A"/>
    <property type="match status" value="1"/>
</dbReference>
<dbReference type="InParanoid" id="A0A067M457"/>
<evidence type="ECO:0000313" key="3">
    <source>
        <dbReference type="Proteomes" id="UP000027195"/>
    </source>
</evidence>
<feature type="domain" description="BTB" evidence="1">
    <location>
        <begin position="40"/>
        <end position="108"/>
    </location>
</feature>
<dbReference type="EMBL" id="KL198077">
    <property type="protein sequence ID" value="KDQ09500.1"/>
    <property type="molecule type" value="Genomic_DNA"/>
</dbReference>
<name>A0A067M457_BOTB1</name>
<dbReference type="SMART" id="SM00225">
    <property type="entry name" value="BTB"/>
    <property type="match status" value="1"/>
</dbReference>
<dbReference type="HOGENOM" id="CLU_060765_0_0_1"/>
<accession>A0A067M457</accession>
<dbReference type="InterPro" id="IPR011333">
    <property type="entry name" value="SKP1/BTB/POZ_sf"/>
</dbReference>
<keyword evidence="3" id="KW-1185">Reference proteome</keyword>
<protein>
    <recommendedName>
        <fullName evidence="1">BTB domain-containing protein</fullName>
    </recommendedName>
</protein>
<dbReference type="OrthoDB" id="3893071at2759"/>
<dbReference type="Proteomes" id="UP000027195">
    <property type="component" value="Unassembled WGS sequence"/>
</dbReference>
<evidence type="ECO:0000259" key="1">
    <source>
        <dbReference type="PROSITE" id="PS50097"/>
    </source>
</evidence>
<organism evidence="2 3">
    <name type="scientific">Botryobasidium botryosum (strain FD-172 SS1)</name>
    <dbReference type="NCBI Taxonomy" id="930990"/>
    <lineage>
        <taxon>Eukaryota</taxon>
        <taxon>Fungi</taxon>
        <taxon>Dikarya</taxon>
        <taxon>Basidiomycota</taxon>
        <taxon>Agaricomycotina</taxon>
        <taxon>Agaricomycetes</taxon>
        <taxon>Cantharellales</taxon>
        <taxon>Botryobasidiaceae</taxon>
        <taxon>Botryobasidium</taxon>
    </lineage>
</organism>